<dbReference type="EMBL" id="QMQY01000076">
    <property type="protein sequence ID" value="RLE50004.1"/>
    <property type="molecule type" value="Genomic_DNA"/>
</dbReference>
<feature type="non-terminal residue" evidence="1">
    <location>
        <position position="295"/>
    </location>
</feature>
<evidence type="ECO:0000313" key="1">
    <source>
        <dbReference type="EMBL" id="RLE50004.1"/>
    </source>
</evidence>
<dbReference type="Proteomes" id="UP000281962">
    <property type="component" value="Unassembled WGS sequence"/>
</dbReference>
<organism evidence="1 2">
    <name type="scientific">Thermoproteota archaeon</name>
    <dbReference type="NCBI Taxonomy" id="2056631"/>
    <lineage>
        <taxon>Archaea</taxon>
        <taxon>Thermoproteota</taxon>
    </lineage>
</organism>
<accession>A0A497ERK1</accession>
<evidence type="ECO:0000313" key="2">
    <source>
        <dbReference type="Proteomes" id="UP000281962"/>
    </source>
</evidence>
<evidence type="ECO:0008006" key="3">
    <source>
        <dbReference type="Google" id="ProtNLM"/>
    </source>
</evidence>
<sequence>MSGKESQSAHAYTPGLRVTPLFRVRKTRRLPIPGEVLVKEGDKVNYDTIVARTNLPGDIRIISAAAILGVEPDELMHYMLKKPGDPVKKGEVIAKYRAFFGLIKSEVKSPVDGYIEHVSEVTGQVILREPPIPIEIDAYVPGIVTKVLPREGVIIECAATFIEGIFGIGGERHGEIYIAVKSPEEELTPDKITPECEGKIVVGGSYASVEVLKKAMEYGAKGVVVGGVDFKDISDFLGYEIGVAITGHEDIPMTVIITEGFSKIRMVKKTFNLLKENEGELAAIKGATQIRAGVI</sequence>
<comment type="caution">
    <text evidence="1">The sequence shown here is derived from an EMBL/GenBank/DDBJ whole genome shotgun (WGS) entry which is preliminary data.</text>
</comment>
<gene>
    <name evidence="1" type="ORF">DRJ21_02005</name>
</gene>
<reference evidence="1 2" key="1">
    <citation type="submission" date="2018-06" db="EMBL/GenBank/DDBJ databases">
        <title>Extensive metabolic versatility and redundancy in microbially diverse, dynamic hydrothermal sediments.</title>
        <authorList>
            <person name="Dombrowski N."/>
            <person name="Teske A."/>
            <person name="Baker B.J."/>
        </authorList>
    </citation>
    <scope>NUCLEOTIDE SEQUENCE [LARGE SCALE GENOMIC DNA]</scope>
    <source>
        <strain evidence="1">B30_G17</strain>
    </source>
</reference>
<dbReference type="AlphaFoldDB" id="A0A497ERK1"/>
<name>A0A497ERK1_9CREN</name>
<protein>
    <recommendedName>
        <fullName evidence="3">RnfC Barrel sandwich hybrid domain-containing protein</fullName>
    </recommendedName>
</protein>
<proteinExistence type="predicted"/>